<name>A0A8S5N7L0_9CAUD</name>
<evidence type="ECO:0000313" key="1">
    <source>
        <dbReference type="EMBL" id="DAD90662.1"/>
    </source>
</evidence>
<protein>
    <submittedName>
        <fullName evidence="1">Uncharacterized protein</fullName>
    </submittedName>
</protein>
<dbReference type="EMBL" id="BK015091">
    <property type="protein sequence ID" value="DAD90662.1"/>
    <property type="molecule type" value="Genomic_DNA"/>
</dbReference>
<sequence>MTDEQLVTQYLKAAHELAMLPHGVGWTPEIGRRREELERQVKVMRPQIDGLHQKYGK</sequence>
<organism evidence="1">
    <name type="scientific">Myoviridae sp. ct5kl10</name>
    <dbReference type="NCBI Taxonomy" id="2826615"/>
    <lineage>
        <taxon>Viruses</taxon>
        <taxon>Duplodnaviria</taxon>
        <taxon>Heunggongvirae</taxon>
        <taxon>Uroviricota</taxon>
        <taxon>Caudoviricetes</taxon>
    </lineage>
</organism>
<proteinExistence type="predicted"/>
<accession>A0A8S5N7L0</accession>
<reference evidence="1" key="1">
    <citation type="journal article" date="2021" name="Proc. Natl. Acad. Sci. U.S.A.">
        <title>A Catalog of Tens of Thousands of Viruses from Human Metagenomes Reveals Hidden Associations with Chronic Diseases.</title>
        <authorList>
            <person name="Tisza M.J."/>
            <person name="Buck C.B."/>
        </authorList>
    </citation>
    <scope>NUCLEOTIDE SEQUENCE</scope>
    <source>
        <strain evidence="1">Ct5kl10</strain>
    </source>
</reference>